<reference evidence="1 2" key="1">
    <citation type="journal article" date="2013" name="PLoS Genet.">
        <title>Comparative genome structure, secondary metabolite, and effector coding capacity across Cochliobolus pathogens.</title>
        <authorList>
            <person name="Condon B.J."/>
            <person name="Leng Y."/>
            <person name="Wu D."/>
            <person name="Bushley K.E."/>
            <person name="Ohm R.A."/>
            <person name="Otillar R."/>
            <person name="Martin J."/>
            <person name="Schackwitz W."/>
            <person name="Grimwood J."/>
            <person name="MohdZainudin N."/>
            <person name="Xue C."/>
            <person name="Wang R."/>
            <person name="Manning V.A."/>
            <person name="Dhillon B."/>
            <person name="Tu Z.J."/>
            <person name="Steffenson B.J."/>
            <person name="Salamov A."/>
            <person name="Sun H."/>
            <person name="Lowry S."/>
            <person name="LaButti K."/>
            <person name="Han J."/>
            <person name="Copeland A."/>
            <person name="Lindquist E."/>
            <person name="Barry K."/>
            <person name="Schmutz J."/>
            <person name="Baker S.E."/>
            <person name="Ciuffetti L.M."/>
            <person name="Grigoriev I.V."/>
            <person name="Zhong S."/>
            <person name="Turgeon B.G."/>
        </authorList>
    </citation>
    <scope>NUCLEOTIDE SEQUENCE [LARGE SCALE GENOMIC DNA]</scope>
    <source>
        <strain evidence="1 2">26-R-13</strain>
    </source>
</reference>
<organism evidence="1 2">
    <name type="scientific">Cochliobolus carbonum (strain 26-R-13)</name>
    <name type="common">Maize leaf spot fungus</name>
    <name type="synonym">Bipolaris zeicola</name>
    <dbReference type="NCBI Taxonomy" id="930089"/>
    <lineage>
        <taxon>Eukaryota</taxon>
        <taxon>Fungi</taxon>
        <taxon>Dikarya</taxon>
        <taxon>Ascomycota</taxon>
        <taxon>Pezizomycotina</taxon>
        <taxon>Dothideomycetes</taxon>
        <taxon>Pleosporomycetidae</taxon>
        <taxon>Pleosporales</taxon>
        <taxon>Pleosporineae</taxon>
        <taxon>Pleosporaceae</taxon>
        <taxon>Bipolaris</taxon>
    </lineage>
</organism>
<evidence type="ECO:0000313" key="1">
    <source>
        <dbReference type="EMBL" id="EUC30196.1"/>
    </source>
</evidence>
<gene>
    <name evidence="1" type="ORF">COCCADRAFT_28869</name>
</gene>
<accession>W6YG66</accession>
<dbReference type="RefSeq" id="XP_007715503.1">
    <property type="nucleotide sequence ID" value="XM_007717313.1"/>
</dbReference>
<dbReference type="GeneID" id="19146478"/>
<name>W6YG66_COCC2</name>
<keyword evidence="2" id="KW-1185">Reference proteome</keyword>
<protein>
    <submittedName>
        <fullName evidence="1">Uncharacterized protein</fullName>
    </submittedName>
</protein>
<dbReference type="OrthoDB" id="10533982at2759"/>
<evidence type="ECO:0000313" key="2">
    <source>
        <dbReference type="Proteomes" id="UP000053841"/>
    </source>
</evidence>
<dbReference type="AlphaFoldDB" id="W6YG66"/>
<dbReference type="HOGENOM" id="CLU_2209560_0_0_1"/>
<dbReference type="EMBL" id="KI964711">
    <property type="protein sequence ID" value="EUC30196.1"/>
    <property type="molecule type" value="Genomic_DNA"/>
</dbReference>
<proteinExistence type="predicted"/>
<sequence>MEYWLSGAAAAPIGVEDIVAATYIGGTEAWERAGPRQDPRAGIGVCRAVGWLMGGSVSVRIIASASRVVIAGWLWLRVAHLRREAGRVMATATATAVAAAKALVLVA</sequence>
<dbReference type="Proteomes" id="UP000053841">
    <property type="component" value="Unassembled WGS sequence"/>
</dbReference>
<dbReference type="KEGG" id="bze:COCCADRAFT_28869"/>